<dbReference type="GO" id="GO:0009086">
    <property type="term" value="P:methionine biosynthetic process"/>
    <property type="evidence" value="ECO:0007669"/>
    <property type="project" value="UniProtKB-KW"/>
</dbReference>
<dbReference type="GO" id="GO:0005829">
    <property type="term" value="C:cytosol"/>
    <property type="evidence" value="ECO:0007669"/>
    <property type="project" value="InterPro"/>
</dbReference>
<dbReference type="PANTHER" id="PTHR45754">
    <property type="entry name" value="METHYLENETETRAHYDROFOLATE REDUCTASE"/>
    <property type="match status" value="1"/>
</dbReference>
<evidence type="ECO:0000256" key="3">
    <source>
        <dbReference type="ARBA" id="ARBA00006743"/>
    </source>
</evidence>
<evidence type="ECO:0000256" key="10">
    <source>
        <dbReference type="ARBA" id="ARBA00034478"/>
    </source>
</evidence>
<keyword evidence="5 12" id="KW-0285">Flavoprotein</keyword>
<dbReference type="PANTHER" id="PTHR45754:SF3">
    <property type="entry name" value="METHYLENETETRAHYDROFOLATE REDUCTASE (NADPH)"/>
    <property type="match status" value="1"/>
</dbReference>
<dbReference type="SUPFAM" id="SSF51730">
    <property type="entry name" value="FAD-linked oxidoreductase"/>
    <property type="match status" value="1"/>
</dbReference>
<dbReference type="CDD" id="cd00537">
    <property type="entry name" value="MTHFR"/>
    <property type="match status" value="1"/>
</dbReference>
<dbReference type="InterPro" id="IPR004620">
    <property type="entry name" value="MTHF_reductase_bac"/>
</dbReference>
<dbReference type="AlphaFoldDB" id="A0A257SXI4"/>
<comment type="similarity">
    <text evidence="3 12">Belongs to the methylenetetrahydrofolate reductase family.</text>
</comment>
<evidence type="ECO:0000256" key="12">
    <source>
        <dbReference type="RuleBase" id="RU003862"/>
    </source>
</evidence>
<dbReference type="GO" id="GO:0071949">
    <property type="term" value="F:FAD binding"/>
    <property type="evidence" value="ECO:0007669"/>
    <property type="project" value="TreeGrafter"/>
</dbReference>
<keyword evidence="8" id="KW-0520">NAD</keyword>
<keyword evidence="4" id="KW-0028">Amino-acid biosynthesis</keyword>
<comment type="pathway">
    <text evidence="10">Amino-acid biosynthesis; L-methionine biosynthesis via de novo pathway.</text>
</comment>
<dbReference type="Gene3D" id="3.20.20.220">
    <property type="match status" value="1"/>
</dbReference>
<accession>A0A257SXI4</accession>
<evidence type="ECO:0000256" key="1">
    <source>
        <dbReference type="ARBA" id="ARBA00001974"/>
    </source>
</evidence>
<dbReference type="EC" id="1.5.1.54" evidence="12"/>
<evidence type="ECO:0000256" key="4">
    <source>
        <dbReference type="ARBA" id="ARBA00022605"/>
    </source>
</evidence>
<reference evidence="13 14" key="1">
    <citation type="submission" date="2017-03" db="EMBL/GenBank/DDBJ databases">
        <title>Lifting the veil on microbial sulfur biogeochemistry in mining wastewaters.</title>
        <authorList>
            <person name="Kantor R.S."/>
            <person name="Colenbrander Nelson T."/>
            <person name="Marshall S."/>
            <person name="Bennett D."/>
            <person name="Apte S."/>
            <person name="Camacho D."/>
            <person name="Thomas B.C."/>
            <person name="Warren L.A."/>
            <person name="Banfield J.F."/>
        </authorList>
    </citation>
    <scope>NUCLEOTIDE SEQUENCE [LARGE SCALE GENOMIC DNA]</scope>
    <source>
        <strain evidence="13">21-59-9</strain>
    </source>
</reference>
<evidence type="ECO:0000256" key="11">
    <source>
        <dbReference type="ARBA" id="ARBA00048628"/>
    </source>
</evidence>
<evidence type="ECO:0000256" key="7">
    <source>
        <dbReference type="ARBA" id="ARBA00023002"/>
    </source>
</evidence>
<keyword evidence="6 12" id="KW-0274">FAD</keyword>
<evidence type="ECO:0000256" key="5">
    <source>
        <dbReference type="ARBA" id="ARBA00022630"/>
    </source>
</evidence>
<evidence type="ECO:0000256" key="8">
    <source>
        <dbReference type="ARBA" id="ARBA00023027"/>
    </source>
</evidence>
<proteinExistence type="inferred from homology"/>
<dbReference type="Proteomes" id="UP000216779">
    <property type="component" value="Unassembled WGS sequence"/>
</dbReference>
<dbReference type="UniPathway" id="UPA00193"/>
<evidence type="ECO:0000313" key="13">
    <source>
        <dbReference type="EMBL" id="OYV77993.1"/>
    </source>
</evidence>
<organism evidence="13 14">
    <name type="scientific">Acidithiobacillus ferrivorans</name>
    <dbReference type="NCBI Taxonomy" id="160808"/>
    <lineage>
        <taxon>Bacteria</taxon>
        <taxon>Pseudomonadati</taxon>
        <taxon>Pseudomonadota</taxon>
        <taxon>Acidithiobacillia</taxon>
        <taxon>Acidithiobacillales</taxon>
        <taxon>Acidithiobacillaceae</taxon>
        <taxon>Acidithiobacillus</taxon>
    </lineage>
</organism>
<dbReference type="InterPro" id="IPR029041">
    <property type="entry name" value="FAD-linked_oxidoreductase-like"/>
</dbReference>
<sequence>MAHSVEFFPPKNAAGEARLREAIAALLPLGPEYASVTFGAGGSTRERTFATVEMILRDYPLEAVPHLSCIGSTPEGIHEILERYRQQGVKRIVALRGDLPAGMDNPGSFQHASELVAFIRAFGGFEIFVAGYPEVHPQAPSALLGIEHLVAKVQAGANAIITQYFFNPDAYAQLRDDLERRDVAVPIIPGIMPIVNYEQIARFSAQCGAEIPRYVRLRMEAYGDDLAAQTEYGIELLSRQCETLLAQGAPDLHFYTLNQAEPTASIWRNLHL</sequence>
<gene>
    <name evidence="13" type="ORF">B7Z70_09675</name>
</gene>
<evidence type="ECO:0000256" key="9">
    <source>
        <dbReference type="ARBA" id="ARBA00023167"/>
    </source>
</evidence>
<keyword evidence="9" id="KW-0486">Methionine biosynthesis</keyword>
<comment type="cofactor">
    <cofactor evidence="1 12">
        <name>FAD</name>
        <dbReference type="ChEBI" id="CHEBI:57692"/>
    </cofactor>
</comment>
<comment type="pathway">
    <text evidence="2 12">One-carbon metabolism; tetrahydrofolate interconversion.</text>
</comment>
<dbReference type="GO" id="GO:0035999">
    <property type="term" value="P:tetrahydrofolate interconversion"/>
    <property type="evidence" value="ECO:0007669"/>
    <property type="project" value="UniProtKB-UniPathway"/>
</dbReference>
<dbReference type="NCBIfam" id="TIGR00676">
    <property type="entry name" value="fadh2"/>
    <property type="match status" value="1"/>
</dbReference>
<name>A0A257SXI4_9PROT</name>
<dbReference type="InterPro" id="IPR003171">
    <property type="entry name" value="Mehydrof_redctse-like"/>
</dbReference>
<dbReference type="GO" id="GO:0106312">
    <property type="term" value="F:methylenetetrahydrofolate reductase (NADH) activity"/>
    <property type="evidence" value="ECO:0007669"/>
    <property type="project" value="UniProtKB-EC"/>
</dbReference>
<evidence type="ECO:0000313" key="14">
    <source>
        <dbReference type="Proteomes" id="UP000216779"/>
    </source>
</evidence>
<dbReference type="EMBL" id="NCBC01000375">
    <property type="protein sequence ID" value="OYV77993.1"/>
    <property type="molecule type" value="Genomic_DNA"/>
</dbReference>
<dbReference type="Pfam" id="PF02219">
    <property type="entry name" value="MTHFR"/>
    <property type="match status" value="1"/>
</dbReference>
<comment type="catalytic activity">
    <reaction evidence="11">
        <text>(6S)-5-methyl-5,6,7,8-tetrahydrofolate + NAD(+) = (6R)-5,10-methylene-5,6,7,8-tetrahydrofolate + NADH + H(+)</text>
        <dbReference type="Rhea" id="RHEA:19821"/>
        <dbReference type="ChEBI" id="CHEBI:15378"/>
        <dbReference type="ChEBI" id="CHEBI:15636"/>
        <dbReference type="ChEBI" id="CHEBI:18608"/>
        <dbReference type="ChEBI" id="CHEBI:57540"/>
        <dbReference type="ChEBI" id="CHEBI:57945"/>
        <dbReference type="EC" id="1.5.1.54"/>
    </reaction>
    <physiologicalReaction direction="right-to-left" evidence="11">
        <dbReference type="Rhea" id="RHEA:19823"/>
    </physiologicalReaction>
</comment>
<protein>
    <recommendedName>
        <fullName evidence="12">Methylenetetrahydrofolate reductase</fullName>
        <ecNumber evidence="12">1.5.1.54</ecNumber>
    </recommendedName>
</protein>
<comment type="caution">
    <text evidence="13">The sequence shown here is derived from an EMBL/GenBank/DDBJ whole genome shotgun (WGS) entry which is preliminary data.</text>
</comment>
<evidence type="ECO:0000256" key="6">
    <source>
        <dbReference type="ARBA" id="ARBA00022827"/>
    </source>
</evidence>
<keyword evidence="7 12" id="KW-0560">Oxidoreductase</keyword>
<evidence type="ECO:0000256" key="2">
    <source>
        <dbReference type="ARBA" id="ARBA00004777"/>
    </source>
</evidence>